<comment type="caution">
    <text evidence="1">The sequence shown here is derived from an EMBL/GenBank/DDBJ whole genome shotgun (WGS) entry which is preliminary data.</text>
</comment>
<evidence type="ECO:0000313" key="2">
    <source>
        <dbReference type="Proteomes" id="UP000754563"/>
    </source>
</evidence>
<evidence type="ECO:0000313" key="1">
    <source>
        <dbReference type="EMBL" id="MCA9385699.1"/>
    </source>
</evidence>
<protein>
    <submittedName>
        <fullName evidence="1">Uncharacterized protein</fullName>
    </submittedName>
</protein>
<proteinExistence type="predicted"/>
<accession>A0A955L808</accession>
<dbReference type="EMBL" id="JAGQLH010000037">
    <property type="protein sequence ID" value="MCA9385699.1"/>
    <property type="molecule type" value="Genomic_DNA"/>
</dbReference>
<organism evidence="1 2">
    <name type="scientific">Candidatus Dojkabacteria bacterium</name>
    <dbReference type="NCBI Taxonomy" id="2099670"/>
    <lineage>
        <taxon>Bacteria</taxon>
        <taxon>Candidatus Dojkabacteria</taxon>
    </lineage>
</organism>
<dbReference type="AlphaFoldDB" id="A0A955L808"/>
<reference evidence="1" key="1">
    <citation type="submission" date="2020-04" db="EMBL/GenBank/DDBJ databases">
        <authorList>
            <person name="Zhang T."/>
        </authorList>
    </citation>
    <scope>NUCLEOTIDE SEQUENCE</scope>
    <source>
        <strain evidence="1">HKST-UBA11</strain>
    </source>
</reference>
<dbReference type="Proteomes" id="UP000754563">
    <property type="component" value="Unassembled WGS sequence"/>
</dbReference>
<gene>
    <name evidence="1" type="ORF">KC717_03550</name>
</gene>
<name>A0A955L808_9BACT</name>
<reference evidence="1" key="2">
    <citation type="journal article" date="2021" name="Microbiome">
        <title>Successional dynamics and alternative stable states in a saline activated sludge microbial community over 9 years.</title>
        <authorList>
            <person name="Wang Y."/>
            <person name="Ye J."/>
            <person name="Ju F."/>
            <person name="Liu L."/>
            <person name="Boyd J.A."/>
            <person name="Deng Y."/>
            <person name="Parks D.H."/>
            <person name="Jiang X."/>
            <person name="Yin X."/>
            <person name="Woodcroft B.J."/>
            <person name="Tyson G.W."/>
            <person name="Hugenholtz P."/>
            <person name="Polz M.F."/>
            <person name="Zhang T."/>
        </authorList>
    </citation>
    <scope>NUCLEOTIDE SEQUENCE</scope>
    <source>
        <strain evidence="1">HKST-UBA11</strain>
    </source>
</reference>
<sequence>MATELFGTLLQSISGLGPQTLIALETYADAEGQTPEDDSKLKNHLITLLGSLAPGLDDAAKASRKATLYDLAKDLVEDPDDSAAVKKQGRLLVRAANAFFMTGRHSFVFQGKSPDEIIESLYREVYPD</sequence>